<reference evidence="4" key="1">
    <citation type="journal article" date="2019" name="Int. J. Syst. Evol. Microbiol.">
        <title>The Global Catalogue of Microorganisms (GCM) 10K type strain sequencing project: providing services to taxonomists for standard genome sequencing and annotation.</title>
        <authorList>
            <consortium name="The Broad Institute Genomics Platform"/>
            <consortium name="The Broad Institute Genome Sequencing Center for Infectious Disease"/>
            <person name="Wu L."/>
            <person name="Ma J."/>
        </authorList>
    </citation>
    <scope>NUCLEOTIDE SEQUENCE [LARGE SCALE GENOMIC DNA]</scope>
    <source>
        <strain evidence="4">JCM 18127</strain>
    </source>
</reference>
<organism evidence="3 4">
    <name type="scientific">Nocardioides nanhaiensis</name>
    <dbReference type="NCBI Taxonomy" id="1476871"/>
    <lineage>
        <taxon>Bacteria</taxon>
        <taxon>Bacillati</taxon>
        <taxon>Actinomycetota</taxon>
        <taxon>Actinomycetes</taxon>
        <taxon>Propionibacteriales</taxon>
        <taxon>Nocardioidaceae</taxon>
        <taxon>Nocardioides</taxon>
    </lineage>
</organism>
<dbReference type="InterPro" id="IPR013320">
    <property type="entry name" value="ConA-like_dom_sf"/>
</dbReference>
<feature type="region of interest" description="Disordered" evidence="1">
    <location>
        <begin position="31"/>
        <end position="54"/>
    </location>
</feature>
<evidence type="ECO:0000313" key="3">
    <source>
        <dbReference type="EMBL" id="GAA4699180.1"/>
    </source>
</evidence>
<evidence type="ECO:0008006" key="5">
    <source>
        <dbReference type="Google" id="ProtNLM"/>
    </source>
</evidence>
<feature type="region of interest" description="Disordered" evidence="1">
    <location>
        <begin position="485"/>
        <end position="504"/>
    </location>
</feature>
<protein>
    <recommendedName>
        <fullName evidence="5">Glycosyl hydrolase family protein</fullName>
    </recommendedName>
</protein>
<name>A0ABP8X286_9ACTN</name>
<feature type="compositionally biased region" description="Low complexity" evidence="1">
    <location>
        <begin position="42"/>
        <end position="54"/>
    </location>
</feature>
<dbReference type="EMBL" id="BAABIM010000005">
    <property type="protein sequence ID" value="GAA4699180.1"/>
    <property type="molecule type" value="Genomic_DNA"/>
</dbReference>
<accession>A0ABP8X286</accession>
<evidence type="ECO:0000313" key="4">
    <source>
        <dbReference type="Proteomes" id="UP001500621"/>
    </source>
</evidence>
<proteinExistence type="predicted"/>
<sequence>MRRRPTHPVRALAPLVTTALLAAAVPALAAHPGSGGDDAARGSHASAAPAAQATRGRITLTPRAYIAGETLTIRGTVGARGSRPIMLQRYMRDRYLDAERGRTTQAGRFGFRIPGPGMATPYSVQLPGTGLRTPNAPVTPVEQTFSFATTPSAPRAGQAVTLRVTSAPARPGRPLTLLRRTSPSSWAKVATASADAQGAATFGVTAAAGDAVYRVMAGAMPGRGISEYPSYPFYLRSRGSERAGVANAGAVPVTPGAARAPYTQPGPVNAGNTFDWGRATESHEWEYGEPLGAWREYGTGSGRVAPAYAMLTVESGPGFYGADDLGTTRATLSGRGSAYGRWEIRMRAPHWQDGPDYRVKAELVPAGTAPGACSPHTVTFADFTGYGNSVDLGVSNGSRAWAHSERGVVTNRDNWHTYAVEVTRNRITWFVDAKVTATLPGRAAVSGKALVPRISLIAPDDTTQMRHTRIGMDWLRSWGLERPGSAAAGQRRAPQPKAGRDLSC</sequence>
<gene>
    <name evidence="3" type="ORF">GCM10023226_42440</name>
</gene>
<feature type="chain" id="PRO_5046106747" description="Glycosyl hydrolase family protein" evidence="2">
    <location>
        <begin position="30"/>
        <end position="504"/>
    </location>
</feature>
<dbReference type="Gene3D" id="2.60.120.200">
    <property type="match status" value="1"/>
</dbReference>
<evidence type="ECO:0000256" key="1">
    <source>
        <dbReference type="SAM" id="MobiDB-lite"/>
    </source>
</evidence>
<dbReference type="Proteomes" id="UP001500621">
    <property type="component" value="Unassembled WGS sequence"/>
</dbReference>
<comment type="caution">
    <text evidence="3">The sequence shown here is derived from an EMBL/GenBank/DDBJ whole genome shotgun (WGS) entry which is preliminary data.</text>
</comment>
<evidence type="ECO:0000256" key="2">
    <source>
        <dbReference type="SAM" id="SignalP"/>
    </source>
</evidence>
<feature type="signal peptide" evidence="2">
    <location>
        <begin position="1"/>
        <end position="29"/>
    </location>
</feature>
<keyword evidence="2" id="KW-0732">Signal</keyword>
<dbReference type="RefSeq" id="WP_345272227.1">
    <property type="nucleotide sequence ID" value="NZ_BAABIM010000005.1"/>
</dbReference>
<dbReference type="SUPFAM" id="SSF49899">
    <property type="entry name" value="Concanavalin A-like lectins/glucanases"/>
    <property type="match status" value="1"/>
</dbReference>
<keyword evidence="4" id="KW-1185">Reference proteome</keyword>